<dbReference type="Proteomes" id="UP001153636">
    <property type="component" value="Chromosome 2"/>
</dbReference>
<organism evidence="2 3">
    <name type="scientific">Psylliodes chrysocephalus</name>
    <dbReference type="NCBI Taxonomy" id="3402493"/>
    <lineage>
        <taxon>Eukaryota</taxon>
        <taxon>Metazoa</taxon>
        <taxon>Ecdysozoa</taxon>
        <taxon>Arthropoda</taxon>
        <taxon>Hexapoda</taxon>
        <taxon>Insecta</taxon>
        <taxon>Pterygota</taxon>
        <taxon>Neoptera</taxon>
        <taxon>Endopterygota</taxon>
        <taxon>Coleoptera</taxon>
        <taxon>Polyphaga</taxon>
        <taxon>Cucujiformia</taxon>
        <taxon>Chrysomeloidea</taxon>
        <taxon>Chrysomelidae</taxon>
        <taxon>Galerucinae</taxon>
        <taxon>Alticini</taxon>
        <taxon>Psylliodes</taxon>
    </lineage>
</organism>
<keyword evidence="3" id="KW-1185">Reference proteome</keyword>
<evidence type="ECO:0000313" key="3">
    <source>
        <dbReference type="Proteomes" id="UP001153636"/>
    </source>
</evidence>
<name>A0A9P0CZB7_9CUCU</name>
<accession>A0A9P0CZB7</accession>
<evidence type="ECO:0008006" key="4">
    <source>
        <dbReference type="Google" id="ProtNLM"/>
    </source>
</evidence>
<evidence type="ECO:0000313" key="2">
    <source>
        <dbReference type="EMBL" id="CAH1107021.1"/>
    </source>
</evidence>
<dbReference type="AlphaFoldDB" id="A0A9P0CZB7"/>
<protein>
    <recommendedName>
        <fullName evidence="4">Capsid protein</fullName>
    </recommendedName>
</protein>
<feature type="compositionally biased region" description="Low complexity" evidence="1">
    <location>
        <begin position="156"/>
        <end position="175"/>
    </location>
</feature>
<gene>
    <name evidence="2" type="ORF">PSYICH_LOCUS7361</name>
</gene>
<proteinExistence type="predicted"/>
<sequence length="543" mass="60932">MDIAGSGAPESRWGLFPKMAFYEKYTKPRQTYTSTPSANPATLSKVAVVRYGTSAWSAMMSPNAPKSQDNKIDPEDEAVEDETVLQPEVIGSPSGEPNKTLQTPTGFKIIMQTQDEPLVTQQATAIISTEPSKLENDDASTHETPNLARVPKPPQTNSTKSNSATPATSAATTSNAIEVNISKKLQPLPEDNSSQEPIPELDLISIVKISERIELNLGIPFTIDVQPDTRYTLQYLTQCVSLQYPDLNVKSYNYTHFLTVPSLPTWQKLPVGKELDQAQYTTDSEFARTIGFMPSNRATYNFRNAFKHFPCVPASLQLTSGAEYIPEEDPFSLHGFDPEVNVTPNVAWFQPYNPIPEYIKLCCTLGFNIESYDIVGFTLPMPNIHNSLTDNNSNYRPGLIPFDYIQYVEGQIDEQTEISEIAYYDEFNQPIGFAFRDMSRVLIPIFFLHNSSASSQQTYGLHVTPNCNHDLSSWTYTAWTKNTRPPIEKKSIYLWSSYRVVDKSSTPDFKVSFYGSLRPLYGLSVPHYRTGHLQSSHLNNPYS</sequence>
<feature type="compositionally biased region" description="Basic and acidic residues" evidence="1">
    <location>
        <begin position="132"/>
        <end position="141"/>
    </location>
</feature>
<dbReference type="EMBL" id="OV651814">
    <property type="protein sequence ID" value="CAH1107021.1"/>
    <property type="molecule type" value="Genomic_DNA"/>
</dbReference>
<feature type="region of interest" description="Disordered" evidence="1">
    <location>
        <begin position="59"/>
        <end position="102"/>
    </location>
</feature>
<dbReference type="InterPro" id="IPR058242">
    <property type="entry name" value="Capsid_partitivirus"/>
</dbReference>
<feature type="compositionally biased region" description="Acidic residues" evidence="1">
    <location>
        <begin position="74"/>
        <end position="83"/>
    </location>
</feature>
<evidence type="ECO:0000256" key="1">
    <source>
        <dbReference type="SAM" id="MobiDB-lite"/>
    </source>
</evidence>
<feature type="region of interest" description="Disordered" evidence="1">
    <location>
        <begin position="129"/>
        <end position="175"/>
    </location>
</feature>
<reference evidence="2" key="1">
    <citation type="submission" date="2022-01" db="EMBL/GenBank/DDBJ databases">
        <authorList>
            <person name="King R."/>
        </authorList>
    </citation>
    <scope>NUCLEOTIDE SEQUENCE</scope>
</reference>
<dbReference type="Pfam" id="PF25666">
    <property type="entry name" value="Partiti_capsid"/>
    <property type="match status" value="1"/>
</dbReference>